<keyword evidence="4 10" id="KW-0812">Transmembrane</keyword>
<keyword evidence="3 10" id="KW-1134">Transmembrane beta strand</keyword>
<protein>
    <recommendedName>
        <fullName evidence="17">Outer membrane receptor protein involved in Fe transport</fullName>
    </recommendedName>
</protein>
<dbReference type="SUPFAM" id="SSF49464">
    <property type="entry name" value="Carboxypeptidase regulatory domain-like"/>
    <property type="match status" value="1"/>
</dbReference>
<organism evidence="15 16">
    <name type="scientific">Pedobacter cryoconitis</name>
    <dbReference type="NCBI Taxonomy" id="188932"/>
    <lineage>
        <taxon>Bacteria</taxon>
        <taxon>Pseudomonadati</taxon>
        <taxon>Bacteroidota</taxon>
        <taxon>Sphingobacteriia</taxon>
        <taxon>Sphingobacteriales</taxon>
        <taxon>Sphingobacteriaceae</taxon>
        <taxon>Pedobacter</taxon>
    </lineage>
</organism>
<evidence type="ECO:0000256" key="9">
    <source>
        <dbReference type="ARBA" id="ARBA00023237"/>
    </source>
</evidence>
<feature type="domain" description="TonB-dependent receptor plug" evidence="14">
    <location>
        <begin position="127"/>
        <end position="228"/>
    </location>
</feature>
<feature type="signal peptide" evidence="12">
    <location>
        <begin position="1"/>
        <end position="21"/>
    </location>
</feature>
<feature type="chain" id="PRO_5007280693" description="Outer membrane receptor protein involved in Fe transport" evidence="12">
    <location>
        <begin position="22"/>
        <end position="814"/>
    </location>
</feature>
<dbReference type="OrthoDB" id="9812892at2"/>
<evidence type="ECO:0000256" key="5">
    <source>
        <dbReference type="ARBA" id="ARBA00022729"/>
    </source>
</evidence>
<dbReference type="Proteomes" id="UP000071561">
    <property type="component" value="Chromosome"/>
</dbReference>
<evidence type="ECO:0000259" key="13">
    <source>
        <dbReference type="Pfam" id="PF00593"/>
    </source>
</evidence>
<evidence type="ECO:0000256" key="3">
    <source>
        <dbReference type="ARBA" id="ARBA00022452"/>
    </source>
</evidence>
<dbReference type="GO" id="GO:0009279">
    <property type="term" value="C:cell outer membrane"/>
    <property type="evidence" value="ECO:0007669"/>
    <property type="project" value="UniProtKB-SubCell"/>
</dbReference>
<evidence type="ECO:0008006" key="17">
    <source>
        <dbReference type="Google" id="ProtNLM"/>
    </source>
</evidence>
<evidence type="ECO:0000256" key="8">
    <source>
        <dbReference type="ARBA" id="ARBA00023170"/>
    </source>
</evidence>
<evidence type="ECO:0000313" key="16">
    <source>
        <dbReference type="Proteomes" id="UP000071561"/>
    </source>
</evidence>
<dbReference type="KEGG" id="pcm:AY601_4192"/>
<dbReference type="Pfam" id="PF07715">
    <property type="entry name" value="Plug"/>
    <property type="match status" value="1"/>
</dbReference>
<dbReference type="PANTHER" id="PTHR30069">
    <property type="entry name" value="TONB-DEPENDENT OUTER MEMBRANE RECEPTOR"/>
    <property type="match status" value="1"/>
</dbReference>
<dbReference type="RefSeq" id="WP_068404679.1">
    <property type="nucleotide sequence ID" value="NZ_CP014504.1"/>
</dbReference>
<keyword evidence="16" id="KW-1185">Reference proteome</keyword>
<dbReference type="InterPro" id="IPR039426">
    <property type="entry name" value="TonB-dep_rcpt-like"/>
</dbReference>
<dbReference type="InterPro" id="IPR037066">
    <property type="entry name" value="Plug_dom_sf"/>
</dbReference>
<proteinExistence type="inferred from homology"/>
<keyword evidence="7 10" id="KW-0472">Membrane</keyword>
<dbReference type="Pfam" id="PF13715">
    <property type="entry name" value="CarbopepD_reg_2"/>
    <property type="match status" value="1"/>
</dbReference>
<dbReference type="SUPFAM" id="SSF56935">
    <property type="entry name" value="Porins"/>
    <property type="match status" value="1"/>
</dbReference>
<dbReference type="GO" id="GO:0015344">
    <property type="term" value="F:siderophore uptake transmembrane transporter activity"/>
    <property type="evidence" value="ECO:0007669"/>
    <property type="project" value="TreeGrafter"/>
</dbReference>
<dbReference type="PROSITE" id="PS52016">
    <property type="entry name" value="TONB_DEPENDENT_REC_3"/>
    <property type="match status" value="1"/>
</dbReference>
<accession>A0A127VIL7</accession>
<dbReference type="Gene3D" id="2.40.170.20">
    <property type="entry name" value="TonB-dependent receptor, beta-barrel domain"/>
    <property type="match status" value="1"/>
</dbReference>
<dbReference type="GO" id="GO:0044718">
    <property type="term" value="P:siderophore transmembrane transport"/>
    <property type="evidence" value="ECO:0007669"/>
    <property type="project" value="TreeGrafter"/>
</dbReference>
<dbReference type="InterPro" id="IPR012910">
    <property type="entry name" value="Plug_dom"/>
</dbReference>
<evidence type="ECO:0000256" key="11">
    <source>
        <dbReference type="RuleBase" id="RU003357"/>
    </source>
</evidence>
<evidence type="ECO:0000256" key="4">
    <source>
        <dbReference type="ARBA" id="ARBA00022692"/>
    </source>
</evidence>
<dbReference type="AlphaFoldDB" id="A0A127VIL7"/>
<dbReference type="Gene3D" id="2.60.40.1120">
    <property type="entry name" value="Carboxypeptidase-like, regulatory domain"/>
    <property type="match status" value="1"/>
</dbReference>
<keyword evidence="8" id="KW-0675">Receptor</keyword>
<dbReference type="EMBL" id="CP014504">
    <property type="protein sequence ID" value="AMQ01041.1"/>
    <property type="molecule type" value="Genomic_DNA"/>
</dbReference>
<sequence precursor="true">MQIKKIFLTGILCALIFFVQAQSGKNSTIKGNVYNDQSEVIPGAIIRLLPLNKTAVSDGKGEFHFAGLAAGTYQLKIHSLGHAKEEKSLTVVAQGEAVISFRLKQDVREIDEVAILGFSKNQKTNRQAYNVISIDAKALHNTTMDLGQVMNRVSGARVRESGGVGSNMTFSLNGFSGNQVKFFLDGMPMENFGSSFQLNNIPVNFADRIEVYKGVVPVWLGGDALGGAVNIVTNTDPRTYVDASYSYGSFNTHKSSVNTGYTAKSGFTAQLSAFQNYSDNNYWVTGGVTDSITGVNTPTRVRRFHDRYHNETVVANIGVSGKKYADQLLVGITLGQNKADIQVGNRMEDVFGGRWKSGNTIQPTLKYVKKDLFVKGLDLRVNGNFNFGEERNVDTVPRKFTWDGSSVPRNRNDPKAIGGEGDLADFKFKNNNGLANAGLNYAINDRHSLSLNDQFSTFNRKGLNRFDPDNLQDKQPQISRKNILGLGYRLNLNEKLNFTAFIKQYNQHITSNNVVRDFDNPTKITTYTILSRSSDLSKQGYGFAGSYFLTENLQLKASYEKAYRLPDNDEFFGNVYLTVANLELKPERSDNINIGATYTTAINKTHFFQIQANYIFRNANDYIRANVLPGASNGRYLSKFSNEGKVTNRGIDAELRYAYKQLFTINTNFTYQNLRNDNEFDRLISGGLSTTRSVIYRDRIPNTPYLFGNANGSFYFNDVLKKGNQLTVGYNVLFVNKFYLYWPGQGSKETKMVVPTQWAHDVNIIYAMAGGKYNIAVECLNLTDAQLFDNYALQKPSRAFNLKLRYYFSKKRGL</sequence>
<evidence type="ECO:0000256" key="12">
    <source>
        <dbReference type="SAM" id="SignalP"/>
    </source>
</evidence>
<evidence type="ECO:0000256" key="7">
    <source>
        <dbReference type="ARBA" id="ARBA00023136"/>
    </source>
</evidence>
<reference evidence="15 16" key="1">
    <citation type="submission" date="2016-03" db="EMBL/GenBank/DDBJ databases">
        <title>Complete genome sequence of Pedobacter cryoconitis PAMC 27485.</title>
        <authorList>
            <person name="Lee J."/>
            <person name="Kim O.-S."/>
        </authorList>
    </citation>
    <scope>NUCLEOTIDE SEQUENCE [LARGE SCALE GENOMIC DNA]</scope>
    <source>
        <strain evidence="15 16">PAMC 27485</strain>
    </source>
</reference>
<dbReference type="PANTHER" id="PTHR30069:SF29">
    <property type="entry name" value="HEMOGLOBIN AND HEMOGLOBIN-HAPTOGLOBIN-BINDING PROTEIN 1-RELATED"/>
    <property type="match status" value="1"/>
</dbReference>
<evidence type="ECO:0000313" key="15">
    <source>
        <dbReference type="EMBL" id="AMQ01041.1"/>
    </source>
</evidence>
<dbReference type="Pfam" id="PF00593">
    <property type="entry name" value="TonB_dep_Rec_b-barrel"/>
    <property type="match status" value="1"/>
</dbReference>
<keyword evidence="9 10" id="KW-0998">Cell outer membrane</keyword>
<dbReference type="PATRIC" id="fig|188932.3.peg.4350"/>
<dbReference type="InterPro" id="IPR036942">
    <property type="entry name" value="Beta-barrel_TonB_sf"/>
</dbReference>
<name>A0A127VIL7_9SPHI</name>
<keyword evidence="5 12" id="KW-0732">Signal</keyword>
<dbReference type="InterPro" id="IPR000531">
    <property type="entry name" value="Beta-barrel_TonB"/>
</dbReference>
<gene>
    <name evidence="15" type="ORF">AY601_4192</name>
</gene>
<dbReference type="InterPro" id="IPR008969">
    <property type="entry name" value="CarboxyPept-like_regulatory"/>
</dbReference>
<evidence type="ECO:0000259" key="14">
    <source>
        <dbReference type="Pfam" id="PF07715"/>
    </source>
</evidence>
<evidence type="ECO:0000256" key="1">
    <source>
        <dbReference type="ARBA" id="ARBA00004571"/>
    </source>
</evidence>
<keyword evidence="2 10" id="KW-0813">Transport</keyword>
<evidence type="ECO:0000256" key="2">
    <source>
        <dbReference type="ARBA" id="ARBA00022448"/>
    </source>
</evidence>
<evidence type="ECO:0000256" key="10">
    <source>
        <dbReference type="PROSITE-ProRule" id="PRU01360"/>
    </source>
</evidence>
<keyword evidence="6 11" id="KW-0798">TonB box</keyword>
<evidence type="ECO:0000256" key="6">
    <source>
        <dbReference type="ARBA" id="ARBA00023077"/>
    </source>
</evidence>
<comment type="subcellular location">
    <subcellularLocation>
        <location evidence="1 10">Cell outer membrane</location>
        <topology evidence="1 10">Multi-pass membrane protein</topology>
    </subcellularLocation>
</comment>
<dbReference type="Gene3D" id="2.170.130.10">
    <property type="entry name" value="TonB-dependent receptor, plug domain"/>
    <property type="match status" value="1"/>
</dbReference>
<feature type="domain" description="TonB-dependent receptor-like beta-barrel" evidence="13">
    <location>
        <begin position="373"/>
        <end position="766"/>
    </location>
</feature>
<comment type="similarity">
    <text evidence="10 11">Belongs to the TonB-dependent receptor family.</text>
</comment>